<dbReference type="GO" id="GO:0006355">
    <property type="term" value="P:regulation of DNA-templated transcription"/>
    <property type="evidence" value="ECO:0007669"/>
    <property type="project" value="InterPro"/>
</dbReference>
<evidence type="ECO:0000313" key="5">
    <source>
        <dbReference type="Proteomes" id="UP000503096"/>
    </source>
</evidence>
<evidence type="ECO:0000256" key="2">
    <source>
        <dbReference type="PROSITE-ProRule" id="PRU01091"/>
    </source>
</evidence>
<dbReference type="GO" id="GO:0003677">
    <property type="term" value="F:DNA binding"/>
    <property type="evidence" value="ECO:0007669"/>
    <property type="project" value="UniProtKB-UniRule"/>
</dbReference>
<dbReference type="EMBL" id="CP053073">
    <property type="protein sequence ID" value="QJR15881.1"/>
    <property type="molecule type" value="Genomic_DNA"/>
</dbReference>
<dbReference type="Gene3D" id="1.25.40.10">
    <property type="entry name" value="Tetratricopeptide repeat domain"/>
    <property type="match status" value="2"/>
</dbReference>
<protein>
    <recommendedName>
        <fullName evidence="3">OmpR/PhoB-type domain-containing protein</fullName>
    </recommendedName>
</protein>
<sequence>MPTDPSAAERAPAATYEFGPYRFEAASRSLFRAGEFVPLTPKVAETLLLLVEGAGRIVTKEELLEGVWPGVVVEEGGIANNISALRKVLDGDFDGDGAIATVARRGYRFAVDVRRADAGSPSSPAPAAAPAAAKTAPITERDTVLIADIENKTGDAVFDGTIRQALVLHLAQSPFLEIITDHKVHTVLKYMGKAGAPVVGDVALEVCQRTGSRAAITGSIFSLGDDYVIGLLAIDGNDGSILVTEQSRAHGKGEVLKAFDQAVVGLRAKLGESLASVKRFSAPFDDVATSSLEALKAYTLGRHQWLEHGEAAGKPHQLRAIELDPNFASAYSALSYACHNMGQTQEAVRYMTKAYELRERATERERMRLTASYFDVVVGDLNKALDAYRAWQGTYPRDATSVTNSGNLLMLLGRWEESFAVSQRGWTLEPLVVAASNVAIAQLALGRYEEARATLQDAAARGYTAFYLHLDAYQEAFLRGDPRDMHAHANAVAGREGEEDYLLAAQADTEAYHGRFERARDLTRRAVTSARRAGSLEMAALWEAEAALREVEIGNAARARIGAAAAQDITTGMYVHCWVGLVLARCGDSKGATELIERLDEAYPQQTVVQRYWIPSIRAAMAIANKDWKGAEHALEPAATIELGLCQPFEAGFMIPIWLRGLALMGAGRNDEAAREFLKIVARPGLIKNFVLFPLAQRMAAKALAAAGREDEAKPLREKFEAAWLNADVTLP</sequence>
<name>A0A6M4H8H9_9PROT</name>
<dbReference type="Pfam" id="PF13431">
    <property type="entry name" value="TPR_17"/>
    <property type="match status" value="1"/>
</dbReference>
<dbReference type="SUPFAM" id="SSF48452">
    <property type="entry name" value="TPR-like"/>
    <property type="match status" value="2"/>
</dbReference>
<evidence type="ECO:0000259" key="3">
    <source>
        <dbReference type="PROSITE" id="PS51755"/>
    </source>
</evidence>
<dbReference type="InParanoid" id="A0A6M4H8H9"/>
<dbReference type="AlphaFoldDB" id="A0A6M4H8H9"/>
<feature type="domain" description="OmpR/PhoB-type" evidence="3">
    <location>
        <begin position="13"/>
        <end position="111"/>
    </location>
</feature>
<keyword evidence="1 2" id="KW-0238">DNA-binding</keyword>
<dbReference type="InterPro" id="IPR036388">
    <property type="entry name" value="WH-like_DNA-bd_sf"/>
</dbReference>
<dbReference type="GO" id="GO:0000160">
    <property type="term" value="P:phosphorelay signal transduction system"/>
    <property type="evidence" value="ECO:0007669"/>
    <property type="project" value="InterPro"/>
</dbReference>
<dbReference type="Pfam" id="PF00486">
    <property type="entry name" value="Trans_reg_C"/>
    <property type="match status" value="1"/>
</dbReference>
<dbReference type="Proteomes" id="UP000503096">
    <property type="component" value="Chromosome"/>
</dbReference>
<dbReference type="SMART" id="SM00862">
    <property type="entry name" value="Trans_reg_C"/>
    <property type="match status" value="1"/>
</dbReference>
<dbReference type="CDD" id="cd00383">
    <property type="entry name" value="trans_reg_C"/>
    <property type="match status" value="1"/>
</dbReference>
<dbReference type="InterPro" id="IPR011990">
    <property type="entry name" value="TPR-like_helical_dom_sf"/>
</dbReference>
<reference evidence="4 5" key="1">
    <citation type="submission" date="2020-04" db="EMBL/GenBank/DDBJ databases">
        <title>Usitatibacter rugosus gen. nov., sp. nov. and Usitatibacter palustris sp. nov., novel members of Usitatibacteraceae fam. nov. within the order Nitrosomonadales isolated from soil.</title>
        <authorList>
            <person name="Huber K.J."/>
            <person name="Neumann-Schaal M."/>
            <person name="Geppert A."/>
            <person name="Luckner M."/>
            <person name="Wanner G."/>
            <person name="Overmann J."/>
        </authorList>
    </citation>
    <scope>NUCLEOTIDE SEQUENCE [LARGE SCALE GENOMIC DNA]</scope>
    <source>
        <strain evidence="4 5">Swamp67</strain>
    </source>
</reference>
<dbReference type="InterPro" id="IPR001867">
    <property type="entry name" value="OmpR/PhoB-type_DNA-bd"/>
</dbReference>
<gene>
    <name evidence="4" type="ORF">DSM104440_02707</name>
</gene>
<evidence type="ECO:0000313" key="4">
    <source>
        <dbReference type="EMBL" id="QJR15881.1"/>
    </source>
</evidence>
<organism evidence="4 5">
    <name type="scientific">Usitatibacter palustris</name>
    <dbReference type="NCBI Taxonomy" id="2732487"/>
    <lineage>
        <taxon>Bacteria</taxon>
        <taxon>Pseudomonadati</taxon>
        <taxon>Pseudomonadota</taxon>
        <taxon>Betaproteobacteria</taxon>
        <taxon>Nitrosomonadales</taxon>
        <taxon>Usitatibacteraceae</taxon>
        <taxon>Usitatibacter</taxon>
    </lineage>
</organism>
<feature type="DNA-binding region" description="OmpR/PhoB-type" evidence="2">
    <location>
        <begin position="13"/>
        <end position="111"/>
    </location>
</feature>
<dbReference type="Gene3D" id="1.10.10.10">
    <property type="entry name" value="Winged helix-like DNA-binding domain superfamily/Winged helix DNA-binding domain"/>
    <property type="match status" value="1"/>
</dbReference>
<evidence type="ECO:0000256" key="1">
    <source>
        <dbReference type="ARBA" id="ARBA00023125"/>
    </source>
</evidence>
<accession>A0A6M4H8H9</accession>
<dbReference type="PROSITE" id="PS51755">
    <property type="entry name" value="OMPR_PHOB"/>
    <property type="match status" value="1"/>
</dbReference>
<dbReference type="SUPFAM" id="SSF46894">
    <property type="entry name" value="C-terminal effector domain of the bipartite response regulators"/>
    <property type="match status" value="1"/>
</dbReference>
<keyword evidence="5" id="KW-1185">Reference proteome</keyword>
<dbReference type="InterPro" id="IPR016032">
    <property type="entry name" value="Sig_transdc_resp-reg_C-effctor"/>
</dbReference>
<dbReference type="KEGG" id="upl:DSM104440_02707"/>
<proteinExistence type="predicted"/>